<dbReference type="EC" id="2.7.13.3" evidence="2"/>
<evidence type="ECO:0000256" key="1">
    <source>
        <dbReference type="ARBA" id="ARBA00000085"/>
    </source>
</evidence>
<dbReference type="InterPro" id="IPR036890">
    <property type="entry name" value="HATPase_C_sf"/>
</dbReference>
<reference evidence="9 10" key="1">
    <citation type="submission" date="2024-06" db="EMBL/GenBank/DDBJ databases">
        <title>Sorghum-associated microbial communities from plants grown in Nebraska, USA.</title>
        <authorList>
            <person name="Schachtman D."/>
        </authorList>
    </citation>
    <scope>NUCLEOTIDE SEQUENCE [LARGE SCALE GENOMIC DNA]</scope>
    <source>
        <strain evidence="9 10">2709</strain>
    </source>
</reference>
<sequence length="555" mass="61263">MTTVINHKLFFAISAFASTLVLIPLLLSIGKIGQKRIKTYALGFIVTTLAVYLYAGWFNEHTSRLSLGNYVLTLGVAIQTIGIRKFYHKPPLWSLIVPFTVVSEVLLFWFLRVDPDYPSRLKGFTFFLFIFVLIQFWTVTRHGDKSFINRLLSASLAIECLVYSIRFSTLFVPSLVPSNPAEFSYIQLSYIFVFSAVVPLTAICLMINGMHLLQEKSISDAKAKNQQKTETIGYISHDLRAPLATISGYTALLLNDATEAQKKSLLSIQRSINYQLGLIEELQTFSKVELQPLTINSAKTDLSRLLNDISDYGSSLCLQQNNIFQYHPPQVLPPAIYLDGNRLQQVLLNLLSNAAKFTHDGVVTMSVNAQTKGGICALDFAISDTGIGIDLTEKVDIFDAFQQIQAASGSTGLGLFIAQRIVSSMGGSLSVASMPSQGSTFSFQLSAPIVAASDSDGSDIGPRMSTVAIPSLPQAEVGIPRAHVHIESHINDEALDELAKLALHGRVTDIEHWIEYHFKETIHSPFADSLRDLVDQFDFPGIHALAKSDRSHLKT</sequence>
<dbReference type="InterPro" id="IPR003594">
    <property type="entry name" value="HATPase_dom"/>
</dbReference>
<dbReference type="GO" id="GO:0016301">
    <property type="term" value="F:kinase activity"/>
    <property type="evidence" value="ECO:0007669"/>
    <property type="project" value="UniProtKB-KW"/>
</dbReference>
<dbReference type="PANTHER" id="PTHR43711">
    <property type="entry name" value="TWO-COMPONENT HISTIDINE KINASE"/>
    <property type="match status" value="1"/>
</dbReference>
<evidence type="ECO:0000259" key="8">
    <source>
        <dbReference type="PROSITE" id="PS50109"/>
    </source>
</evidence>
<dbReference type="PROSITE" id="PS50109">
    <property type="entry name" value="HIS_KIN"/>
    <property type="match status" value="1"/>
</dbReference>
<keyword evidence="6" id="KW-0902">Two-component regulatory system</keyword>
<feature type="transmembrane region" description="Helical" evidence="7">
    <location>
        <begin position="123"/>
        <end position="140"/>
    </location>
</feature>
<dbReference type="Pfam" id="PF02518">
    <property type="entry name" value="HATPase_c"/>
    <property type="match status" value="1"/>
</dbReference>
<dbReference type="InterPro" id="IPR005467">
    <property type="entry name" value="His_kinase_dom"/>
</dbReference>
<feature type="transmembrane region" description="Helical" evidence="7">
    <location>
        <begin position="185"/>
        <end position="207"/>
    </location>
</feature>
<dbReference type="CDD" id="cd00082">
    <property type="entry name" value="HisKA"/>
    <property type="match status" value="1"/>
</dbReference>
<keyword evidence="3" id="KW-0597">Phosphoprotein</keyword>
<keyword evidence="4" id="KW-0808">Transferase</keyword>
<dbReference type="SMART" id="SM00387">
    <property type="entry name" value="HATPase_c"/>
    <property type="match status" value="1"/>
</dbReference>
<dbReference type="RefSeq" id="WP_354440799.1">
    <property type="nucleotide sequence ID" value="NZ_JBEPSH010000001.1"/>
</dbReference>
<keyword evidence="7" id="KW-0472">Membrane</keyword>
<feature type="transmembrane region" description="Helical" evidence="7">
    <location>
        <begin position="70"/>
        <end position="87"/>
    </location>
</feature>
<proteinExistence type="predicted"/>
<dbReference type="InterPro" id="IPR050736">
    <property type="entry name" value="Sensor_HK_Regulatory"/>
</dbReference>
<dbReference type="Pfam" id="PF00512">
    <property type="entry name" value="HisKA"/>
    <property type="match status" value="1"/>
</dbReference>
<keyword evidence="10" id="KW-1185">Reference proteome</keyword>
<dbReference type="SMART" id="SM00388">
    <property type="entry name" value="HisKA"/>
    <property type="match status" value="1"/>
</dbReference>
<feature type="transmembrane region" description="Helical" evidence="7">
    <location>
        <begin position="6"/>
        <end position="27"/>
    </location>
</feature>
<evidence type="ECO:0000256" key="4">
    <source>
        <dbReference type="ARBA" id="ARBA00022679"/>
    </source>
</evidence>
<dbReference type="PANTHER" id="PTHR43711:SF26">
    <property type="entry name" value="SENSOR HISTIDINE KINASE RCSC"/>
    <property type="match status" value="1"/>
</dbReference>
<comment type="catalytic activity">
    <reaction evidence="1">
        <text>ATP + protein L-histidine = ADP + protein N-phospho-L-histidine.</text>
        <dbReference type="EC" id="2.7.13.3"/>
    </reaction>
</comment>
<dbReference type="Gene3D" id="1.10.287.130">
    <property type="match status" value="1"/>
</dbReference>
<feature type="domain" description="Histidine kinase" evidence="8">
    <location>
        <begin position="234"/>
        <end position="449"/>
    </location>
</feature>
<keyword evidence="7" id="KW-0812">Transmembrane</keyword>
<dbReference type="Gene3D" id="3.30.565.10">
    <property type="entry name" value="Histidine kinase-like ATPase, C-terminal domain"/>
    <property type="match status" value="1"/>
</dbReference>
<protein>
    <recommendedName>
        <fullName evidence="2">histidine kinase</fullName>
        <ecNumber evidence="2">2.7.13.3</ecNumber>
    </recommendedName>
</protein>
<feature type="transmembrane region" description="Helical" evidence="7">
    <location>
        <begin position="92"/>
        <end position="111"/>
    </location>
</feature>
<accession>A0ABV2Q303</accession>
<evidence type="ECO:0000256" key="6">
    <source>
        <dbReference type="ARBA" id="ARBA00023012"/>
    </source>
</evidence>
<comment type="caution">
    <text evidence="9">The sequence shown here is derived from an EMBL/GenBank/DDBJ whole genome shotgun (WGS) entry which is preliminary data.</text>
</comment>
<organism evidence="9 10">
    <name type="scientific">Ottowia thiooxydans</name>
    <dbReference type="NCBI Taxonomy" id="219182"/>
    <lineage>
        <taxon>Bacteria</taxon>
        <taxon>Pseudomonadati</taxon>
        <taxon>Pseudomonadota</taxon>
        <taxon>Betaproteobacteria</taxon>
        <taxon>Burkholderiales</taxon>
        <taxon>Comamonadaceae</taxon>
        <taxon>Ottowia</taxon>
    </lineage>
</organism>
<dbReference type="InterPro" id="IPR004358">
    <property type="entry name" value="Sig_transdc_His_kin-like_C"/>
</dbReference>
<dbReference type="InterPro" id="IPR003661">
    <property type="entry name" value="HisK_dim/P_dom"/>
</dbReference>
<gene>
    <name evidence="9" type="ORF">ABIE13_000484</name>
</gene>
<evidence type="ECO:0000313" key="10">
    <source>
        <dbReference type="Proteomes" id="UP001549320"/>
    </source>
</evidence>
<keyword evidence="7" id="KW-1133">Transmembrane helix</keyword>
<feature type="transmembrane region" description="Helical" evidence="7">
    <location>
        <begin position="39"/>
        <end position="58"/>
    </location>
</feature>
<evidence type="ECO:0000256" key="7">
    <source>
        <dbReference type="SAM" id="Phobius"/>
    </source>
</evidence>
<dbReference type="SUPFAM" id="SSF55874">
    <property type="entry name" value="ATPase domain of HSP90 chaperone/DNA topoisomerase II/histidine kinase"/>
    <property type="match status" value="1"/>
</dbReference>
<dbReference type="Proteomes" id="UP001549320">
    <property type="component" value="Unassembled WGS sequence"/>
</dbReference>
<evidence type="ECO:0000256" key="3">
    <source>
        <dbReference type="ARBA" id="ARBA00022553"/>
    </source>
</evidence>
<keyword evidence="5 9" id="KW-0418">Kinase</keyword>
<dbReference type="InterPro" id="IPR036097">
    <property type="entry name" value="HisK_dim/P_sf"/>
</dbReference>
<dbReference type="PRINTS" id="PR00344">
    <property type="entry name" value="BCTRLSENSOR"/>
</dbReference>
<dbReference type="EMBL" id="JBEPSH010000001">
    <property type="protein sequence ID" value="MET4575387.1"/>
    <property type="molecule type" value="Genomic_DNA"/>
</dbReference>
<dbReference type="SUPFAM" id="SSF47384">
    <property type="entry name" value="Homodimeric domain of signal transducing histidine kinase"/>
    <property type="match status" value="1"/>
</dbReference>
<name>A0ABV2Q303_9BURK</name>
<evidence type="ECO:0000256" key="2">
    <source>
        <dbReference type="ARBA" id="ARBA00012438"/>
    </source>
</evidence>
<evidence type="ECO:0000313" key="9">
    <source>
        <dbReference type="EMBL" id="MET4575387.1"/>
    </source>
</evidence>
<evidence type="ECO:0000256" key="5">
    <source>
        <dbReference type="ARBA" id="ARBA00022777"/>
    </source>
</evidence>